<dbReference type="RefSeq" id="WP_275474229.1">
    <property type="nucleotide sequence ID" value="NZ_CP162940.1"/>
</dbReference>
<organism evidence="1 2">
    <name type="scientific">Alicyclobacillus fastidiosus</name>
    <dbReference type="NCBI Taxonomy" id="392011"/>
    <lineage>
        <taxon>Bacteria</taxon>
        <taxon>Bacillati</taxon>
        <taxon>Bacillota</taxon>
        <taxon>Bacilli</taxon>
        <taxon>Bacillales</taxon>
        <taxon>Alicyclobacillaceae</taxon>
        <taxon>Alicyclobacillus</taxon>
    </lineage>
</organism>
<dbReference type="EMBL" id="JBDXSU010000026">
    <property type="protein sequence ID" value="MFB5192648.1"/>
    <property type="molecule type" value="Genomic_DNA"/>
</dbReference>
<evidence type="ECO:0000313" key="1">
    <source>
        <dbReference type="EMBL" id="MFB5192648.1"/>
    </source>
</evidence>
<protein>
    <recommendedName>
        <fullName evidence="3">Virion structural protein</fullName>
    </recommendedName>
</protein>
<accession>A0ABV5AKF4</accession>
<comment type="caution">
    <text evidence="1">The sequence shown here is derived from an EMBL/GenBank/DDBJ whole genome shotgun (WGS) entry which is preliminary data.</text>
</comment>
<keyword evidence="2" id="KW-1185">Reference proteome</keyword>
<dbReference type="Proteomes" id="UP001579974">
    <property type="component" value="Unassembled WGS sequence"/>
</dbReference>
<evidence type="ECO:0000313" key="2">
    <source>
        <dbReference type="Proteomes" id="UP001579974"/>
    </source>
</evidence>
<name>A0ABV5AKF4_9BACL</name>
<evidence type="ECO:0008006" key="3">
    <source>
        <dbReference type="Google" id="ProtNLM"/>
    </source>
</evidence>
<sequence>MLSLERPACNQYGTSLGYSYSVAQVQAALIAPTRVMYYRYKLLDLNMNFKKWLGQNVTSASISMDTTQQVMRSADITLTEDPAINYLSDRIQPFAFLQMPDGNFATFPLGVFLLTTPPRQTDSSQVVTREITGYDLTQILVDMKTEDRYTIAVGTNYIAAIRSLLSAAGITQMNLTATSLTLPTALDWEGGTAYIDIINQLLAAINYYNLWFDSSGVAQAQPYISPSVLPPAYTYKDDSTSVMTPEVNQNLDLFSVPNKWILVVSQSDTAAIVSTYTNDNPNSPTSTVNRGRTIVSYDDTSTAPTQAINDALVAKQAYQDSQVYETEVFETLVMPMHEAFDVIQFEYSVLGVTDKFNEIGWSMNLAAGDTMSHTIQRVVQV</sequence>
<gene>
    <name evidence="1" type="ORF">KKP3000_001857</name>
</gene>
<reference evidence="1 2" key="1">
    <citation type="journal article" date="2024" name="Int. J. Mol. Sci.">
        <title>Exploration of Alicyclobacillus spp. Genome in Search of Antibiotic Resistance.</title>
        <authorList>
            <person name="Bucka-Kolendo J."/>
            <person name="Kiousi D.E."/>
            <person name="Dekowska A."/>
            <person name="Mikolajczuk-Szczyrba A."/>
            <person name="Karadedos D.M."/>
            <person name="Michael P."/>
            <person name="Galanis A."/>
            <person name="Sokolowska B."/>
        </authorList>
    </citation>
    <scope>NUCLEOTIDE SEQUENCE [LARGE SCALE GENOMIC DNA]</scope>
    <source>
        <strain evidence="1 2">KKP 3000</strain>
    </source>
</reference>
<proteinExistence type="predicted"/>